<dbReference type="Pfam" id="PF13207">
    <property type="entry name" value="AAA_17"/>
    <property type="match status" value="1"/>
</dbReference>
<proteinExistence type="predicted"/>
<protein>
    <recommendedName>
        <fullName evidence="3">Adenylate kinase</fullName>
    </recommendedName>
</protein>
<accession>A0A139BS66</accession>
<dbReference type="Gene3D" id="3.40.50.300">
    <property type="entry name" value="P-loop containing nucleotide triphosphate hydrolases"/>
    <property type="match status" value="1"/>
</dbReference>
<sequence length="184" mass="20196">MKVIFVAGIHAVGKSSACKAVSGKCGIPHFTASQIIRDEKSSAISEESKLVTDVVDNQRLLIQGVSRLLAGGHFLLDGHFTMRRKSDGCIETIHVDVFRELHVESIVLFIDEPEQIAKRMHARDGVSHPIELLQLHQDAEIAHAKHIATTLKLPLVILQAFDIESMASAMNGWGYIEQSGTGHE</sequence>
<comment type="caution">
    <text evidence="1">The sequence shown here is derived from an EMBL/GenBank/DDBJ whole genome shotgun (WGS) entry which is preliminary data.</text>
</comment>
<name>A0A139BS66_9PROT</name>
<dbReference type="AlphaFoldDB" id="A0A139BS66"/>
<dbReference type="SUPFAM" id="SSF52540">
    <property type="entry name" value="P-loop containing nucleoside triphosphate hydrolases"/>
    <property type="match status" value="1"/>
</dbReference>
<dbReference type="InterPro" id="IPR027417">
    <property type="entry name" value="P-loop_NTPase"/>
</dbReference>
<dbReference type="Proteomes" id="UP000070578">
    <property type="component" value="Unassembled WGS sequence"/>
</dbReference>
<gene>
    <name evidence="1" type="ORF">AWT59_2038</name>
</gene>
<organism evidence="1 2">
    <name type="scientific">Candidatus Gallionella acididurans</name>
    <dbReference type="NCBI Taxonomy" id="1796491"/>
    <lineage>
        <taxon>Bacteria</taxon>
        <taxon>Pseudomonadati</taxon>
        <taxon>Pseudomonadota</taxon>
        <taxon>Betaproteobacteria</taxon>
        <taxon>Nitrosomonadales</taxon>
        <taxon>Gallionellaceae</taxon>
        <taxon>Gallionella</taxon>
    </lineage>
</organism>
<evidence type="ECO:0000313" key="1">
    <source>
        <dbReference type="EMBL" id="KXS31822.1"/>
    </source>
</evidence>
<evidence type="ECO:0008006" key="3">
    <source>
        <dbReference type="Google" id="ProtNLM"/>
    </source>
</evidence>
<reference evidence="1 2" key="2">
    <citation type="submission" date="2016-03" db="EMBL/GenBank/DDBJ databases">
        <title>New uncultured bacterium of the family Gallionellaceae from acid mine drainage: description and reconstruction of genome based on metagenomic analysis of microbial community.</title>
        <authorList>
            <person name="Kadnikov V."/>
            <person name="Ivasenko D."/>
            <person name="Beletsky A."/>
            <person name="Mardanov A."/>
            <person name="Danilova E."/>
            <person name="Pimenov N."/>
            <person name="Karnachuk O."/>
            <person name="Ravin N."/>
        </authorList>
    </citation>
    <scope>NUCLEOTIDE SEQUENCE [LARGE SCALE GENOMIC DNA]</scope>
    <source>
        <strain evidence="1">ShG14-8</strain>
    </source>
</reference>
<dbReference type="EMBL" id="LSLI01000054">
    <property type="protein sequence ID" value="KXS31822.1"/>
    <property type="molecule type" value="Genomic_DNA"/>
</dbReference>
<evidence type="ECO:0000313" key="2">
    <source>
        <dbReference type="Proteomes" id="UP000070578"/>
    </source>
</evidence>
<reference evidence="1 2" key="1">
    <citation type="submission" date="2016-02" db="EMBL/GenBank/DDBJ databases">
        <authorList>
            <person name="Wen L."/>
            <person name="He K."/>
            <person name="Yang H."/>
        </authorList>
    </citation>
    <scope>NUCLEOTIDE SEQUENCE [LARGE SCALE GENOMIC DNA]</scope>
    <source>
        <strain evidence="1">ShG14-8</strain>
    </source>
</reference>